<evidence type="ECO:0000313" key="2">
    <source>
        <dbReference type="Proteomes" id="UP001500034"/>
    </source>
</evidence>
<reference evidence="2" key="1">
    <citation type="journal article" date="2019" name="Int. J. Syst. Evol. Microbiol.">
        <title>The Global Catalogue of Microorganisms (GCM) 10K type strain sequencing project: providing services to taxonomists for standard genome sequencing and annotation.</title>
        <authorList>
            <consortium name="The Broad Institute Genomics Platform"/>
            <consortium name="The Broad Institute Genome Sequencing Center for Infectious Disease"/>
            <person name="Wu L."/>
            <person name="Ma J."/>
        </authorList>
    </citation>
    <scope>NUCLEOTIDE SEQUENCE [LARGE SCALE GENOMIC DNA]</scope>
    <source>
        <strain evidence="2">JCM 17027</strain>
    </source>
</reference>
<sequence length="96" mass="9863">MVPLLFVCRFGSASEEASSLPPQAVSAMDAVSARAVPVSILARVGLFIVCMSSPALWARGCVVERSAIGAPALGDAGQSPVRPPAMAEVLARIISR</sequence>
<keyword evidence="2" id="KW-1185">Reference proteome</keyword>
<comment type="caution">
    <text evidence="1">The sequence shown here is derived from an EMBL/GenBank/DDBJ whole genome shotgun (WGS) entry which is preliminary data.</text>
</comment>
<protein>
    <recommendedName>
        <fullName evidence="3">Secreted protein</fullName>
    </recommendedName>
</protein>
<dbReference type="Proteomes" id="UP001500034">
    <property type="component" value="Unassembled WGS sequence"/>
</dbReference>
<evidence type="ECO:0008006" key="3">
    <source>
        <dbReference type="Google" id="ProtNLM"/>
    </source>
</evidence>
<evidence type="ECO:0000313" key="1">
    <source>
        <dbReference type="EMBL" id="GAA3991513.1"/>
    </source>
</evidence>
<organism evidence="1 2">
    <name type="scientific">Streptomyces marokkonensis</name>
    <dbReference type="NCBI Taxonomy" id="324855"/>
    <lineage>
        <taxon>Bacteria</taxon>
        <taxon>Bacillati</taxon>
        <taxon>Actinomycetota</taxon>
        <taxon>Actinomycetes</taxon>
        <taxon>Kitasatosporales</taxon>
        <taxon>Streptomycetaceae</taxon>
        <taxon>Streptomyces</taxon>
    </lineage>
</organism>
<dbReference type="EMBL" id="BAABCQ010000092">
    <property type="protein sequence ID" value="GAA3991513.1"/>
    <property type="molecule type" value="Genomic_DNA"/>
</dbReference>
<name>A0ABP7R3N2_9ACTN</name>
<proteinExistence type="predicted"/>
<accession>A0ABP7R3N2</accession>
<gene>
    <name evidence="1" type="ORF">GCM10022384_44140</name>
</gene>